<protein>
    <submittedName>
        <fullName evidence="2">Class I SAM-dependent methyltransferase</fullName>
    </submittedName>
</protein>
<keyword evidence="3" id="KW-1185">Reference proteome</keyword>
<dbReference type="InterPro" id="IPR029063">
    <property type="entry name" value="SAM-dependent_MTases_sf"/>
</dbReference>
<keyword evidence="2" id="KW-0489">Methyltransferase</keyword>
<dbReference type="RefSeq" id="WP_109939562.1">
    <property type="nucleotide sequence ID" value="NZ_CP176366.1"/>
</dbReference>
<dbReference type="PANTHER" id="PTHR43667">
    <property type="entry name" value="CYCLOPROPANE-FATTY-ACYL-PHOSPHOLIPID SYNTHASE"/>
    <property type="match status" value="1"/>
</dbReference>
<dbReference type="EMBL" id="QGMZ01000006">
    <property type="protein sequence ID" value="PWR75985.1"/>
    <property type="molecule type" value="Genomic_DNA"/>
</dbReference>
<dbReference type="InterPro" id="IPR050723">
    <property type="entry name" value="CFA/CMAS"/>
</dbReference>
<organism evidence="2 3">
    <name type="scientific">Methanospirillum stamsii</name>
    <dbReference type="NCBI Taxonomy" id="1277351"/>
    <lineage>
        <taxon>Archaea</taxon>
        <taxon>Methanobacteriati</taxon>
        <taxon>Methanobacteriota</taxon>
        <taxon>Stenosarchaea group</taxon>
        <taxon>Methanomicrobia</taxon>
        <taxon>Methanomicrobiales</taxon>
        <taxon>Methanospirillaceae</taxon>
        <taxon>Methanospirillum</taxon>
    </lineage>
</organism>
<dbReference type="Proteomes" id="UP000245934">
    <property type="component" value="Unassembled WGS sequence"/>
</dbReference>
<dbReference type="AlphaFoldDB" id="A0A2V2NBL9"/>
<gene>
    <name evidence="2" type="ORF">DLD82_02700</name>
</gene>
<dbReference type="Pfam" id="PF13649">
    <property type="entry name" value="Methyltransf_25"/>
    <property type="match status" value="1"/>
</dbReference>
<evidence type="ECO:0000259" key="1">
    <source>
        <dbReference type="Pfam" id="PF13649"/>
    </source>
</evidence>
<dbReference type="GeneID" id="97607887"/>
<dbReference type="InterPro" id="IPR041698">
    <property type="entry name" value="Methyltransf_25"/>
</dbReference>
<comment type="caution">
    <text evidence="2">The sequence shown here is derived from an EMBL/GenBank/DDBJ whole genome shotgun (WGS) entry which is preliminary data.</text>
</comment>
<proteinExistence type="predicted"/>
<dbReference type="GO" id="GO:0008168">
    <property type="term" value="F:methyltransferase activity"/>
    <property type="evidence" value="ECO:0007669"/>
    <property type="project" value="UniProtKB-KW"/>
</dbReference>
<sequence>MTADSDINWNEIWKNTFEDHMISRSQGEYALMWDTKEKAEKYLQMMEQNPDRVQKTLTLFSFSPDSRILDIGAGPGTLSIPLSGKVKHVTAVEPAKGMAELLKERSQKETRGNINIVQKRWEDIDIQKDLTPPYDLVIASYSLVMPDLKQAIENMQKVCSGEIWLFWMAGMNSWENHMKKLWPVIHGKTFTSPPKADVLFNVLYQMNIYPNVSFTEMGHVKSFSSIEEAVEETRKNLNCSPDYDNQIKELLLPELVLQDGKYINQERYKSVCFSWKNEA</sequence>
<accession>A0A2V2NBL9</accession>
<dbReference type="GO" id="GO:0032259">
    <property type="term" value="P:methylation"/>
    <property type="evidence" value="ECO:0007669"/>
    <property type="project" value="UniProtKB-KW"/>
</dbReference>
<keyword evidence="2" id="KW-0808">Transferase</keyword>
<dbReference type="SUPFAM" id="SSF53335">
    <property type="entry name" value="S-adenosyl-L-methionine-dependent methyltransferases"/>
    <property type="match status" value="1"/>
</dbReference>
<name>A0A2V2NBL9_9EURY</name>
<feature type="domain" description="Methyltransferase" evidence="1">
    <location>
        <begin position="68"/>
        <end position="159"/>
    </location>
</feature>
<dbReference type="Gene3D" id="3.40.50.150">
    <property type="entry name" value="Vaccinia Virus protein VP39"/>
    <property type="match status" value="1"/>
</dbReference>
<dbReference type="CDD" id="cd02440">
    <property type="entry name" value="AdoMet_MTases"/>
    <property type="match status" value="1"/>
</dbReference>
<evidence type="ECO:0000313" key="2">
    <source>
        <dbReference type="EMBL" id="PWR75985.1"/>
    </source>
</evidence>
<reference evidence="2 3" key="1">
    <citation type="submission" date="2018-05" db="EMBL/GenBank/DDBJ databases">
        <title>Draft genome of Methanospirillum stamsii Pt1.</title>
        <authorList>
            <person name="Dueholm M.S."/>
            <person name="Nielsen P.H."/>
            <person name="Bakmann L.F."/>
            <person name="Otzen D.E."/>
        </authorList>
    </citation>
    <scope>NUCLEOTIDE SEQUENCE [LARGE SCALE GENOMIC DNA]</scope>
    <source>
        <strain evidence="2 3">Pt1</strain>
    </source>
</reference>
<evidence type="ECO:0000313" key="3">
    <source>
        <dbReference type="Proteomes" id="UP000245934"/>
    </source>
</evidence>
<dbReference type="PANTHER" id="PTHR43667:SF2">
    <property type="entry name" value="FATTY ACID C-METHYL TRANSFERASE"/>
    <property type="match status" value="1"/>
</dbReference>